<evidence type="ECO:0000313" key="2">
    <source>
        <dbReference type="EMBL" id="EPZ32955.1"/>
    </source>
</evidence>
<dbReference type="OrthoDB" id="1861185at2759"/>
<dbReference type="InterPro" id="IPR027417">
    <property type="entry name" value="P-loop_NTPase"/>
</dbReference>
<dbReference type="SUPFAM" id="SSF52540">
    <property type="entry name" value="P-loop containing nucleoside triphosphate hydrolases"/>
    <property type="match status" value="1"/>
</dbReference>
<accession>A0A075AS00</accession>
<dbReference type="GO" id="GO:0045003">
    <property type="term" value="P:double-strand break repair via synthesis-dependent strand annealing"/>
    <property type="evidence" value="ECO:0007669"/>
    <property type="project" value="TreeGrafter"/>
</dbReference>
<name>A0A075AS00_ROZAC</name>
<dbReference type="Proteomes" id="UP000030755">
    <property type="component" value="Unassembled WGS sequence"/>
</dbReference>
<dbReference type="GO" id="GO:0090656">
    <property type="term" value="P:t-circle formation"/>
    <property type="evidence" value="ECO:0007669"/>
    <property type="project" value="TreeGrafter"/>
</dbReference>
<dbReference type="AlphaFoldDB" id="A0A075AS00"/>
<dbReference type="GO" id="GO:0071140">
    <property type="term" value="P:resolution of mitotic recombination intermediates"/>
    <property type="evidence" value="ECO:0007669"/>
    <property type="project" value="TreeGrafter"/>
</dbReference>
<dbReference type="PANTHER" id="PTHR46487:SF1">
    <property type="entry name" value="DNA REPAIR PROTEIN XRCC3"/>
    <property type="match status" value="1"/>
</dbReference>
<gene>
    <name evidence="2" type="ORF">O9G_005287</name>
</gene>
<dbReference type="GO" id="GO:0000400">
    <property type="term" value="F:four-way junction DNA binding"/>
    <property type="evidence" value="ECO:0007669"/>
    <property type="project" value="TreeGrafter"/>
</dbReference>
<dbReference type="PROSITE" id="PS50162">
    <property type="entry name" value="RECA_2"/>
    <property type="match status" value="1"/>
</dbReference>
<protein>
    <recommendedName>
        <fullName evidence="1">RecA family profile 1 domain-containing protein</fullName>
    </recommendedName>
</protein>
<dbReference type="GO" id="GO:0005524">
    <property type="term" value="F:ATP binding"/>
    <property type="evidence" value="ECO:0007669"/>
    <property type="project" value="InterPro"/>
</dbReference>
<dbReference type="InterPro" id="IPR020588">
    <property type="entry name" value="RecA_ATP-bd"/>
</dbReference>
<sequence>MQHRSLPLADNFSLNAQLKILSGPLDAIVSEKYAENRGDARTLKERLAREFFPINDLINDSPLVPRKWITGDDAFDSFFQGGLPTRRIIELSGESGVGKTQLAIQLSMACQISQECGGLQGSTLYIKSESVFPTDRIYQMKRLFVEKEYPGFSDDHQFADNIYFHHAINLPHLFDILEHQRIGLVIYRTHGIYK</sequence>
<dbReference type="STRING" id="988480.A0A075AS00"/>
<feature type="domain" description="RecA family profile 1" evidence="1">
    <location>
        <begin position="64"/>
        <end position="194"/>
    </location>
</feature>
<dbReference type="EMBL" id="KE561092">
    <property type="protein sequence ID" value="EPZ32955.1"/>
    <property type="molecule type" value="Genomic_DNA"/>
</dbReference>
<dbReference type="HOGENOM" id="CLU_1403165_0_0_1"/>
<dbReference type="GO" id="GO:0005657">
    <property type="term" value="C:replication fork"/>
    <property type="evidence" value="ECO:0007669"/>
    <property type="project" value="TreeGrafter"/>
</dbReference>
<evidence type="ECO:0000259" key="1">
    <source>
        <dbReference type="PROSITE" id="PS50162"/>
    </source>
</evidence>
<proteinExistence type="predicted"/>
<dbReference type="PANTHER" id="PTHR46487">
    <property type="entry name" value="DNA REPAIR PROTEIN XRCC3"/>
    <property type="match status" value="1"/>
</dbReference>
<dbReference type="Gene3D" id="3.40.50.300">
    <property type="entry name" value="P-loop containing nucleotide triphosphate hydrolases"/>
    <property type="match status" value="1"/>
</dbReference>
<dbReference type="GO" id="GO:0000722">
    <property type="term" value="P:telomere maintenance via recombination"/>
    <property type="evidence" value="ECO:0007669"/>
    <property type="project" value="TreeGrafter"/>
</dbReference>
<evidence type="ECO:0000313" key="3">
    <source>
        <dbReference type="Proteomes" id="UP000030755"/>
    </source>
</evidence>
<dbReference type="Pfam" id="PF08423">
    <property type="entry name" value="Rad51"/>
    <property type="match status" value="1"/>
</dbReference>
<dbReference type="GO" id="GO:0140664">
    <property type="term" value="F:ATP-dependent DNA damage sensor activity"/>
    <property type="evidence" value="ECO:0007669"/>
    <property type="project" value="InterPro"/>
</dbReference>
<organism evidence="2 3">
    <name type="scientific">Rozella allomycis (strain CSF55)</name>
    <dbReference type="NCBI Taxonomy" id="988480"/>
    <lineage>
        <taxon>Eukaryota</taxon>
        <taxon>Fungi</taxon>
        <taxon>Fungi incertae sedis</taxon>
        <taxon>Cryptomycota</taxon>
        <taxon>Cryptomycota incertae sedis</taxon>
        <taxon>Rozella</taxon>
    </lineage>
</organism>
<dbReference type="GO" id="GO:0033065">
    <property type="term" value="C:Rad51C-XRCC3 complex"/>
    <property type="evidence" value="ECO:0007669"/>
    <property type="project" value="TreeGrafter"/>
</dbReference>
<dbReference type="GO" id="GO:0061982">
    <property type="term" value="P:meiosis I cell cycle process"/>
    <property type="evidence" value="ECO:0007669"/>
    <property type="project" value="UniProtKB-ARBA"/>
</dbReference>
<dbReference type="InterPro" id="IPR013632">
    <property type="entry name" value="Rad51_C"/>
</dbReference>
<reference evidence="2 3" key="1">
    <citation type="journal article" date="2013" name="Curr. Biol.">
        <title>Shared signatures of parasitism and phylogenomics unite Cryptomycota and microsporidia.</title>
        <authorList>
            <person name="James T.Y."/>
            <person name="Pelin A."/>
            <person name="Bonen L."/>
            <person name="Ahrendt S."/>
            <person name="Sain D."/>
            <person name="Corradi N."/>
            <person name="Stajich J.E."/>
        </authorList>
    </citation>
    <scope>NUCLEOTIDE SEQUENCE [LARGE SCALE GENOMIC DNA]</scope>
    <source>
        <strain evidence="2 3">CSF55</strain>
    </source>
</reference>
<keyword evidence="3" id="KW-1185">Reference proteome</keyword>